<protein>
    <submittedName>
        <fullName evidence="2">Uncharacterized protein</fullName>
    </submittedName>
</protein>
<keyword evidence="1" id="KW-1133">Transmembrane helix</keyword>
<name>A0A8H9GG70_9MICO</name>
<reference evidence="2" key="1">
    <citation type="journal article" date="2014" name="Int. J. Syst. Evol. Microbiol.">
        <title>Complete genome sequence of Corynebacterium casei LMG S-19264T (=DSM 44701T), isolated from a smear-ripened cheese.</title>
        <authorList>
            <consortium name="US DOE Joint Genome Institute (JGI-PGF)"/>
            <person name="Walter F."/>
            <person name="Albersmeier A."/>
            <person name="Kalinowski J."/>
            <person name="Ruckert C."/>
        </authorList>
    </citation>
    <scope>NUCLEOTIDE SEQUENCE</scope>
    <source>
        <strain evidence="2">JCM 3051</strain>
    </source>
</reference>
<reference evidence="2" key="2">
    <citation type="submission" date="2020-09" db="EMBL/GenBank/DDBJ databases">
        <authorList>
            <person name="Sun Q."/>
            <person name="Ohkuma M."/>
        </authorList>
    </citation>
    <scope>NUCLEOTIDE SEQUENCE</scope>
    <source>
        <strain evidence="2">JCM 3051</strain>
    </source>
</reference>
<dbReference type="AlphaFoldDB" id="A0A8H9GG70"/>
<keyword evidence="1" id="KW-0812">Transmembrane</keyword>
<evidence type="ECO:0000256" key="1">
    <source>
        <dbReference type="SAM" id="Phobius"/>
    </source>
</evidence>
<comment type="caution">
    <text evidence="2">The sequence shown here is derived from an EMBL/GenBank/DDBJ whole genome shotgun (WGS) entry which is preliminary data.</text>
</comment>
<keyword evidence="3" id="KW-1185">Reference proteome</keyword>
<sequence>MSTREFRPAVPAPPPTTRGTALGAVLALGGVALLVGSVVSSGDLRSLGLIGGALLVVVGVSSLTGSLREARRRRTQPPPEPALVLDQQGFAAWGGLRVRWADVVSWEVRRHHGLYRLEEHEIDLDDDPDDTEVLVDELLVFVTVADPEAFLARLAPDVRELYADFEMNDEQGRRVEVPSPIRFGVDGLDTPPAEVVAEIERLSRMAPTARPATL</sequence>
<dbReference type="EMBL" id="BMPT01000006">
    <property type="protein sequence ID" value="GGM22810.1"/>
    <property type="molecule type" value="Genomic_DNA"/>
</dbReference>
<keyword evidence="1" id="KW-0472">Membrane</keyword>
<feature type="transmembrane region" description="Helical" evidence="1">
    <location>
        <begin position="46"/>
        <end position="67"/>
    </location>
</feature>
<evidence type="ECO:0000313" key="2">
    <source>
        <dbReference type="EMBL" id="GGM22810.1"/>
    </source>
</evidence>
<proteinExistence type="predicted"/>
<organism evidence="2 3">
    <name type="scientific">Promicromonospora citrea</name>
    <dbReference type="NCBI Taxonomy" id="43677"/>
    <lineage>
        <taxon>Bacteria</taxon>
        <taxon>Bacillati</taxon>
        <taxon>Actinomycetota</taxon>
        <taxon>Actinomycetes</taxon>
        <taxon>Micrococcales</taxon>
        <taxon>Promicromonosporaceae</taxon>
        <taxon>Promicromonospora</taxon>
    </lineage>
</organism>
<gene>
    <name evidence="2" type="ORF">GCM10010102_18180</name>
</gene>
<feature type="transmembrane region" description="Helical" evidence="1">
    <location>
        <begin position="21"/>
        <end position="40"/>
    </location>
</feature>
<dbReference type="Proteomes" id="UP000655589">
    <property type="component" value="Unassembled WGS sequence"/>
</dbReference>
<accession>A0A8H9GG70</accession>
<dbReference type="RefSeq" id="WP_171103808.1">
    <property type="nucleotide sequence ID" value="NZ_BMPT01000006.1"/>
</dbReference>
<evidence type="ECO:0000313" key="3">
    <source>
        <dbReference type="Proteomes" id="UP000655589"/>
    </source>
</evidence>